<comment type="caution">
    <text evidence="1">The sequence shown here is derived from an EMBL/GenBank/DDBJ whole genome shotgun (WGS) entry which is preliminary data.</text>
</comment>
<accession>A0ABV2G7B3</accession>
<keyword evidence="1" id="KW-0031">Aminopeptidase</keyword>
<evidence type="ECO:0000313" key="2">
    <source>
        <dbReference type="Proteomes" id="UP001549099"/>
    </source>
</evidence>
<dbReference type="Pfam" id="PF04951">
    <property type="entry name" value="Peptidase_M55"/>
    <property type="match status" value="1"/>
</dbReference>
<dbReference type="EC" id="3.4.11.-" evidence="1"/>
<evidence type="ECO:0000313" key="1">
    <source>
        <dbReference type="EMBL" id="MET3574171.1"/>
    </source>
</evidence>
<keyword evidence="1" id="KW-0645">Protease</keyword>
<dbReference type="RefSeq" id="WP_354194134.1">
    <property type="nucleotide sequence ID" value="NZ_JBEPLW010000001.1"/>
</dbReference>
<reference evidence="1 2" key="1">
    <citation type="submission" date="2024-06" db="EMBL/GenBank/DDBJ databases">
        <title>Genomic Encyclopedia of Type Strains, Phase IV (KMG-IV): sequencing the most valuable type-strain genomes for metagenomic binning, comparative biology and taxonomic classification.</title>
        <authorList>
            <person name="Goeker M."/>
        </authorList>
    </citation>
    <scope>NUCLEOTIDE SEQUENCE [LARGE SCALE GENOMIC DNA]</scope>
    <source>
        <strain evidence="1 2">DSM 26128</strain>
    </source>
</reference>
<protein>
    <submittedName>
        <fullName evidence="1">D-amino peptidase</fullName>
        <ecNumber evidence="1">3.4.11.-</ecNumber>
    </submittedName>
</protein>
<sequence length="274" mass="29610">MNIYLSVDMEGITGIPDYTFVDSSAHNYDIGRELMTTDANAVIEGALVAGAGQVLVNDSHSKMNNLLPTMLHPEAELINGGVKLYSMVEGIGAGFDGAIFTGYHSRAGQPGVMSHSMIHGVRNMWINDKEIGEIGFNAYVAGFHGVPVIMVAGDDGACREAEELIPGVVTAAVKKSLTRSAVQSLSPAKAYNLLMEKTQEAIANKANVQPLLPPDKPVLRIEFTNYGQAEWAAFMPGCEIEPGTTIVRYEAKDILEAYRAMLVMIELALQTTYR</sequence>
<keyword evidence="2" id="KW-1185">Reference proteome</keyword>
<dbReference type="InterPro" id="IPR007035">
    <property type="entry name" value="Peptidase_M55"/>
</dbReference>
<dbReference type="SUPFAM" id="SSF63992">
    <property type="entry name" value="Dipeptide transport protein"/>
    <property type="match status" value="1"/>
</dbReference>
<gene>
    <name evidence="1" type="ORF">ABID49_000047</name>
</gene>
<dbReference type="InterPro" id="IPR036177">
    <property type="entry name" value="Peptidase_M55_sf"/>
</dbReference>
<name>A0ABV2G7B3_9BACL</name>
<dbReference type="Gene3D" id="3.30.1360.130">
    <property type="entry name" value="Dipeptide transport protein"/>
    <property type="match status" value="1"/>
</dbReference>
<organism evidence="1 2">
    <name type="scientific">Bhargavaea ullalensis</name>
    <dbReference type="NCBI Taxonomy" id="1265685"/>
    <lineage>
        <taxon>Bacteria</taxon>
        <taxon>Bacillati</taxon>
        <taxon>Bacillota</taxon>
        <taxon>Bacilli</taxon>
        <taxon>Bacillales</taxon>
        <taxon>Caryophanaceae</taxon>
        <taxon>Bhargavaea</taxon>
    </lineage>
</organism>
<dbReference type="Gene3D" id="3.40.50.10780">
    <property type="entry name" value="Dipeptide transport protein"/>
    <property type="match status" value="1"/>
</dbReference>
<dbReference type="GO" id="GO:0004177">
    <property type="term" value="F:aminopeptidase activity"/>
    <property type="evidence" value="ECO:0007669"/>
    <property type="project" value="UniProtKB-KW"/>
</dbReference>
<keyword evidence="1" id="KW-0378">Hydrolase</keyword>
<dbReference type="InterPro" id="IPR027476">
    <property type="entry name" value="DppA_N"/>
</dbReference>
<dbReference type="PIRSF" id="PIRSF015853">
    <property type="entry name" value="Pep_DppA"/>
    <property type="match status" value="1"/>
</dbReference>
<dbReference type="Proteomes" id="UP001549099">
    <property type="component" value="Unassembled WGS sequence"/>
</dbReference>
<dbReference type="EMBL" id="JBEPLW010000001">
    <property type="protein sequence ID" value="MET3574171.1"/>
    <property type="molecule type" value="Genomic_DNA"/>
</dbReference>
<proteinExistence type="predicted"/>
<dbReference type="CDD" id="cd08663">
    <property type="entry name" value="DAP_dppA_1"/>
    <property type="match status" value="1"/>
</dbReference>